<organism evidence="2 3">
    <name type="scientific">Roseburia amylophila</name>
    <dbReference type="NCBI Taxonomy" id="2981794"/>
    <lineage>
        <taxon>Bacteria</taxon>
        <taxon>Bacillati</taxon>
        <taxon>Bacillota</taxon>
        <taxon>Clostridia</taxon>
        <taxon>Lachnospirales</taxon>
        <taxon>Lachnospiraceae</taxon>
        <taxon>Roseburia</taxon>
    </lineage>
</organism>
<dbReference type="RefSeq" id="WP_227710648.1">
    <property type="nucleotide sequence ID" value="NZ_JAJEQW010000015.1"/>
</dbReference>
<dbReference type="EMBL" id="JAJEQW010000015">
    <property type="protein sequence ID" value="MCC2243097.1"/>
    <property type="molecule type" value="Genomic_DNA"/>
</dbReference>
<accession>A0AAW4WJS9</accession>
<dbReference type="AlphaFoldDB" id="A0AAW4WJS9"/>
<protein>
    <recommendedName>
        <fullName evidence="1">DUF6774 domain-containing protein</fullName>
    </recommendedName>
</protein>
<dbReference type="Pfam" id="PF20564">
    <property type="entry name" value="DUF6774"/>
    <property type="match status" value="1"/>
</dbReference>
<comment type="caution">
    <text evidence="2">The sequence shown here is derived from an EMBL/GenBank/DDBJ whole genome shotgun (WGS) entry which is preliminary data.</text>
</comment>
<evidence type="ECO:0000259" key="1">
    <source>
        <dbReference type="Pfam" id="PF20564"/>
    </source>
</evidence>
<gene>
    <name evidence="2" type="ORF">LKD47_12485</name>
</gene>
<proteinExistence type="predicted"/>
<evidence type="ECO:0000313" key="2">
    <source>
        <dbReference type="EMBL" id="MCC2243097.1"/>
    </source>
</evidence>
<name>A0AAW4WJS9_9FIRM</name>
<sequence>MSNCANLFYLSTISCQLSECLSTDELTLLAADLVVLSDMLANLAARKSICEPAASAEDVP</sequence>
<dbReference type="Proteomes" id="UP001198893">
    <property type="component" value="Unassembled WGS sequence"/>
</dbReference>
<evidence type="ECO:0000313" key="3">
    <source>
        <dbReference type="Proteomes" id="UP001198893"/>
    </source>
</evidence>
<dbReference type="InterPro" id="IPR046665">
    <property type="entry name" value="DUF6774"/>
</dbReference>
<reference evidence="2" key="1">
    <citation type="submission" date="2021-10" db="EMBL/GenBank/DDBJ databases">
        <title>Anaerobic single-cell dispensing facilitates the cultivation of human gut bacteria.</title>
        <authorList>
            <person name="Afrizal A."/>
        </authorList>
    </citation>
    <scope>NUCLEOTIDE SEQUENCE</scope>
    <source>
        <strain evidence="2">CLA-AA-H204</strain>
    </source>
</reference>
<feature type="domain" description="DUF6774" evidence="1">
    <location>
        <begin position="23"/>
        <end position="50"/>
    </location>
</feature>